<dbReference type="OrthoDB" id="6375174at2759"/>
<evidence type="ECO:0000256" key="7">
    <source>
        <dbReference type="ARBA" id="ARBA00037204"/>
    </source>
</evidence>
<dbReference type="InterPro" id="IPR020422">
    <property type="entry name" value="TYR_PHOSPHATASE_DUAL_dom"/>
</dbReference>
<dbReference type="InterPro" id="IPR029021">
    <property type="entry name" value="Prot-tyrosine_phosphatase-like"/>
</dbReference>
<dbReference type="PROSITE" id="PS50054">
    <property type="entry name" value="TYR_PHOSPHATASE_DUAL"/>
    <property type="match status" value="1"/>
</dbReference>
<feature type="domain" description="Tyrosine-protein phosphatase" evidence="10">
    <location>
        <begin position="11"/>
        <end position="159"/>
    </location>
</feature>
<evidence type="ECO:0000313" key="11">
    <source>
        <dbReference type="EMBL" id="OMJ10616.1"/>
    </source>
</evidence>
<dbReference type="PRINTS" id="PR01911">
    <property type="entry name" value="PFDSPHPHTASE"/>
</dbReference>
<dbReference type="EC" id="3.1.3.48" evidence="3"/>
<dbReference type="GO" id="GO:0005737">
    <property type="term" value="C:cytoplasm"/>
    <property type="evidence" value="ECO:0007669"/>
    <property type="project" value="UniProtKB-SubCell"/>
</dbReference>
<keyword evidence="6" id="KW-0904">Protein phosphatase</keyword>
<dbReference type="SUPFAM" id="SSF52799">
    <property type="entry name" value="(Phosphotyrosine protein) phosphatases II"/>
    <property type="match status" value="1"/>
</dbReference>
<dbReference type="STRING" id="133412.A0A1R1X7N7"/>
<name>A0A1R1X7N7_9FUNG</name>
<proteinExistence type="inferred from homology"/>
<dbReference type="PANTHER" id="PTHR31126">
    <property type="entry name" value="TYROSINE-PROTEIN PHOSPHATASE"/>
    <property type="match status" value="1"/>
</dbReference>
<dbReference type="AlphaFoldDB" id="A0A1R1X7N7"/>
<dbReference type="InterPro" id="IPR020428">
    <property type="entry name" value="PFA-DSPs"/>
</dbReference>
<evidence type="ECO:0000313" key="13">
    <source>
        <dbReference type="Proteomes" id="UP000187283"/>
    </source>
</evidence>
<dbReference type="Proteomes" id="UP000187283">
    <property type="component" value="Unassembled WGS sequence"/>
</dbReference>
<evidence type="ECO:0000256" key="1">
    <source>
        <dbReference type="ARBA" id="ARBA00004496"/>
    </source>
</evidence>
<sequence>MNYQNLIPPINFGYVEENLYRFGQPNELNFPFVEKLGIKTILWLALEEPNQKFLNFIDDQEIQFYHLGAGQNSSTDPITEETIVDSLNIILDVTKYPLAIVCNVGRHQTGTLVGCLRKLQGWNLSSIFDEYRRFAGPKVRLSNEQFIELFDTDLVSIPLDPPKWIYR</sequence>
<dbReference type="InterPro" id="IPR004861">
    <property type="entry name" value="Siw14-like"/>
</dbReference>
<dbReference type="Pfam" id="PF03162">
    <property type="entry name" value="Y_phosphatase2"/>
    <property type="match status" value="1"/>
</dbReference>
<protein>
    <recommendedName>
        <fullName evidence="8">Putative tyrosine-protein phosphatase OCA1</fullName>
        <ecNumber evidence="3">3.1.3.48</ecNumber>
    </recommendedName>
</protein>
<comment type="caution">
    <text evidence="11">The sequence shown here is derived from an EMBL/GenBank/DDBJ whole genome shotgun (WGS) entry which is preliminary data.</text>
</comment>
<evidence type="ECO:0000259" key="10">
    <source>
        <dbReference type="PROSITE" id="PS50054"/>
    </source>
</evidence>
<dbReference type="FunFam" id="3.90.190.10:FF:000035">
    <property type="entry name" value="Tyrosine phosphatase, putative"/>
    <property type="match status" value="1"/>
</dbReference>
<dbReference type="GO" id="GO:0004725">
    <property type="term" value="F:protein tyrosine phosphatase activity"/>
    <property type="evidence" value="ECO:0007669"/>
    <property type="project" value="UniProtKB-EC"/>
</dbReference>
<dbReference type="EMBL" id="LSSN01003814">
    <property type="protein sequence ID" value="OMJ12763.1"/>
    <property type="molecule type" value="Genomic_DNA"/>
</dbReference>
<comment type="function">
    <text evidence="7">Putative tyrosine-protein phosphatase required for protection against superoxide stress.</text>
</comment>
<evidence type="ECO:0000256" key="5">
    <source>
        <dbReference type="ARBA" id="ARBA00022801"/>
    </source>
</evidence>
<organism evidence="11 13">
    <name type="scientific">Smittium culicis</name>
    <dbReference type="NCBI Taxonomy" id="133412"/>
    <lineage>
        <taxon>Eukaryota</taxon>
        <taxon>Fungi</taxon>
        <taxon>Fungi incertae sedis</taxon>
        <taxon>Zoopagomycota</taxon>
        <taxon>Kickxellomycotina</taxon>
        <taxon>Harpellomycetes</taxon>
        <taxon>Harpellales</taxon>
        <taxon>Legeriomycetaceae</taxon>
        <taxon>Smittium</taxon>
    </lineage>
</organism>
<dbReference type="CDD" id="cd14531">
    <property type="entry name" value="PFA-DSP_Oca1"/>
    <property type="match status" value="1"/>
</dbReference>
<comment type="similarity">
    <text evidence="2">Belongs to the protein-tyrosine phosphatase family.</text>
</comment>
<keyword evidence="4" id="KW-0963">Cytoplasm</keyword>
<accession>A0A1R1X7N7</accession>
<evidence type="ECO:0000256" key="9">
    <source>
        <dbReference type="ARBA" id="ARBA00051722"/>
    </source>
</evidence>
<comment type="catalytic activity">
    <reaction evidence="9">
        <text>O-phospho-L-tyrosyl-[protein] + H2O = L-tyrosyl-[protein] + phosphate</text>
        <dbReference type="Rhea" id="RHEA:10684"/>
        <dbReference type="Rhea" id="RHEA-COMP:10136"/>
        <dbReference type="Rhea" id="RHEA-COMP:20101"/>
        <dbReference type="ChEBI" id="CHEBI:15377"/>
        <dbReference type="ChEBI" id="CHEBI:43474"/>
        <dbReference type="ChEBI" id="CHEBI:46858"/>
        <dbReference type="ChEBI" id="CHEBI:61978"/>
        <dbReference type="EC" id="3.1.3.48"/>
    </reaction>
</comment>
<evidence type="ECO:0000256" key="6">
    <source>
        <dbReference type="ARBA" id="ARBA00022912"/>
    </source>
</evidence>
<comment type="subcellular location">
    <subcellularLocation>
        <location evidence="1">Cytoplasm</location>
    </subcellularLocation>
</comment>
<evidence type="ECO:0000256" key="2">
    <source>
        <dbReference type="ARBA" id="ARBA00009580"/>
    </source>
</evidence>
<keyword evidence="5" id="KW-0378">Hydrolase</keyword>
<evidence type="ECO:0000256" key="3">
    <source>
        <dbReference type="ARBA" id="ARBA00013064"/>
    </source>
</evidence>
<dbReference type="EMBL" id="LSSN01004919">
    <property type="protein sequence ID" value="OMJ10616.1"/>
    <property type="molecule type" value="Genomic_DNA"/>
</dbReference>
<evidence type="ECO:0000256" key="4">
    <source>
        <dbReference type="ARBA" id="ARBA00022490"/>
    </source>
</evidence>
<reference evidence="11 13" key="1">
    <citation type="submission" date="2017-01" db="EMBL/GenBank/DDBJ databases">
        <authorList>
            <person name="Mah S.A."/>
            <person name="Swanson W.J."/>
            <person name="Moy G.W."/>
            <person name="Vacquier V.D."/>
        </authorList>
    </citation>
    <scope>NUCLEOTIDE SEQUENCE [LARGE SCALE GENOMIC DNA]</scope>
    <source>
        <strain evidence="11 13">GSMNP</strain>
    </source>
</reference>
<evidence type="ECO:0000313" key="12">
    <source>
        <dbReference type="EMBL" id="OMJ12763.1"/>
    </source>
</evidence>
<dbReference type="PANTHER" id="PTHR31126:SF8">
    <property type="entry name" value="TYROSINE-PROTEIN PHOSPHATASE OCA1-RELATED"/>
    <property type="match status" value="1"/>
</dbReference>
<gene>
    <name evidence="11" type="ORF">AYI70_g10217</name>
    <name evidence="12" type="ORF">AYI70_g8918</name>
</gene>
<keyword evidence="13" id="KW-1185">Reference proteome</keyword>
<dbReference type="Gene3D" id="3.90.190.10">
    <property type="entry name" value="Protein tyrosine phosphatase superfamily"/>
    <property type="match status" value="1"/>
</dbReference>
<evidence type="ECO:0000256" key="8">
    <source>
        <dbReference type="ARBA" id="ARBA00039934"/>
    </source>
</evidence>